<organism>
    <name type="scientific">Solenopsis invicta</name>
    <name type="common">Red imported fire ant</name>
    <name type="synonym">Solenopsis wagneri</name>
    <dbReference type="NCBI Taxonomy" id="13686"/>
    <lineage>
        <taxon>Eukaryota</taxon>
        <taxon>Metazoa</taxon>
        <taxon>Ecdysozoa</taxon>
        <taxon>Arthropoda</taxon>
        <taxon>Hexapoda</taxon>
        <taxon>Insecta</taxon>
        <taxon>Pterygota</taxon>
        <taxon>Neoptera</taxon>
        <taxon>Endopterygota</taxon>
        <taxon>Hymenoptera</taxon>
        <taxon>Apocrita</taxon>
        <taxon>Aculeata</taxon>
        <taxon>Formicoidea</taxon>
        <taxon>Formicidae</taxon>
        <taxon>Myrmicinae</taxon>
        <taxon>Solenopsis</taxon>
    </lineage>
</organism>
<protein>
    <recommendedName>
        <fullName evidence="1">Reverse transcriptase domain-containing protein</fullName>
    </recommendedName>
</protein>
<sequence>MERNWKGEFTYVGVRKSTVIDYVMVNIDIRKKIYKFKVGEKVDSDHLSLEFTGEEKKERDPEKEQKKKGKKEIETILWDNKAKEMKTAKTKRLVGQQLHQKEEKGEENTVFDKVDKVLSEKKKNADSGKQSQEVTESFSTKKGIRQRCAMSPLLFNLYTVELEELLRNRGIIGVIIKIRIRELAYVDDIVLIAKNREAIHNMVGTFKCFLVNRKVK</sequence>
<dbReference type="Gene3D" id="3.60.10.10">
    <property type="entry name" value="Endonuclease/exonuclease/phosphatase"/>
    <property type="match status" value="1"/>
</dbReference>
<feature type="domain" description="Reverse transcriptase" evidence="1">
    <location>
        <begin position="133"/>
        <end position="214"/>
    </location>
</feature>
<reference evidence="2" key="1">
    <citation type="journal article" date="2011" name="Proc. Natl. Acad. Sci. U.S.A.">
        <title>The genome of the fire ant Solenopsis invicta.</title>
        <authorList>
            <person name="Wurm Y."/>
            <person name="Wang J."/>
            <person name="Riba-Grognuz O."/>
            <person name="Corona M."/>
            <person name="Nygaard S."/>
            <person name="Hunt B.G."/>
            <person name="Ingram K.K."/>
            <person name="Falquet L."/>
            <person name="Nipitwattanaphon M."/>
            <person name="Gotzek D."/>
            <person name="Dijkstra M.B."/>
            <person name="Oettler J."/>
            <person name="Comtesse F."/>
            <person name="Shih C.J."/>
            <person name="Wu W.J."/>
            <person name="Yang C.C."/>
            <person name="Thomas J."/>
            <person name="Beaudoing E."/>
            <person name="Pradervand S."/>
            <person name="Flegel V."/>
            <person name="Cook E.D."/>
            <person name="Fabbretti R."/>
            <person name="Stockinger H."/>
            <person name="Long L."/>
            <person name="Farmerie W.G."/>
            <person name="Oakey J."/>
            <person name="Boomsma J.J."/>
            <person name="Pamilo P."/>
            <person name="Yi S.V."/>
            <person name="Heinze J."/>
            <person name="Goodisman M.A."/>
            <person name="Farinelli L."/>
            <person name="Harshman K."/>
            <person name="Hulo N."/>
            <person name="Cerutti L."/>
            <person name="Xenarios I."/>
            <person name="Shoemaker D."/>
            <person name="Keller L."/>
        </authorList>
    </citation>
    <scope>NUCLEOTIDE SEQUENCE [LARGE SCALE GENOMIC DNA]</scope>
</reference>
<dbReference type="EMBL" id="GL766893">
    <property type="protein sequence ID" value="EFZ14526.1"/>
    <property type="molecule type" value="Genomic_DNA"/>
</dbReference>
<feature type="non-terminal residue" evidence="2">
    <location>
        <position position="216"/>
    </location>
</feature>
<accession>E9IY33</accession>
<dbReference type="HOGENOM" id="CLU_1279083_0_0_1"/>
<dbReference type="InterPro" id="IPR000477">
    <property type="entry name" value="RT_dom"/>
</dbReference>
<dbReference type="PANTHER" id="PTHR47027">
    <property type="entry name" value="REVERSE TRANSCRIPTASE DOMAIN-CONTAINING PROTEIN"/>
    <property type="match status" value="1"/>
</dbReference>
<dbReference type="Pfam" id="PF00078">
    <property type="entry name" value="RVT_1"/>
    <property type="match status" value="1"/>
</dbReference>
<dbReference type="AlphaFoldDB" id="E9IY33"/>
<evidence type="ECO:0000259" key="1">
    <source>
        <dbReference type="Pfam" id="PF00078"/>
    </source>
</evidence>
<gene>
    <name evidence="2" type="ORF">SINV_80293</name>
</gene>
<proteinExistence type="predicted"/>
<name>E9IY33_SOLIN</name>
<dbReference type="PANTHER" id="PTHR47027:SF20">
    <property type="entry name" value="REVERSE TRANSCRIPTASE-LIKE PROTEIN WITH RNA-DIRECTED DNA POLYMERASE DOMAIN"/>
    <property type="match status" value="1"/>
</dbReference>
<evidence type="ECO:0000313" key="2">
    <source>
        <dbReference type="EMBL" id="EFZ14526.1"/>
    </source>
</evidence>
<dbReference type="InterPro" id="IPR036691">
    <property type="entry name" value="Endo/exonu/phosph_ase_sf"/>
</dbReference>